<evidence type="ECO:0000313" key="10">
    <source>
        <dbReference type="Proteomes" id="UP000244180"/>
    </source>
</evidence>
<keyword evidence="5" id="KW-0143">Chaperone</keyword>
<organism evidence="8 10">
    <name type="scientific">Hydrogenibacillus schlegelii</name>
    <name type="common">Bacillus schlegelii</name>
    <dbReference type="NCBI Taxonomy" id="1484"/>
    <lineage>
        <taxon>Bacteria</taxon>
        <taxon>Bacillati</taxon>
        <taxon>Bacillota</taxon>
        <taxon>Bacilli</taxon>
        <taxon>Bacillales</taxon>
        <taxon>Bacillales Family X. Incertae Sedis</taxon>
        <taxon>Hydrogenibacillus</taxon>
    </lineage>
</organism>
<dbReference type="RefSeq" id="WP_066202940.1">
    <property type="nucleotide sequence ID" value="NZ_CBCSAS010000002.1"/>
</dbReference>
<dbReference type="Proteomes" id="UP000243024">
    <property type="component" value="Unassembled WGS sequence"/>
</dbReference>
<evidence type="ECO:0000313" key="7">
    <source>
        <dbReference type="EMBL" id="OAR03590.1"/>
    </source>
</evidence>
<evidence type="ECO:0000313" key="9">
    <source>
        <dbReference type="Proteomes" id="UP000243024"/>
    </source>
</evidence>
<evidence type="ECO:0000256" key="5">
    <source>
        <dbReference type="ARBA" id="ARBA00023186"/>
    </source>
</evidence>
<evidence type="ECO:0000256" key="1">
    <source>
        <dbReference type="ARBA" id="ARBA00004514"/>
    </source>
</evidence>
<protein>
    <recommendedName>
        <fullName evidence="6">Flagellar secretion chaperone FliS</fullName>
    </recommendedName>
</protein>
<dbReference type="EMBL" id="PEBV01000005">
    <property type="protein sequence ID" value="PTQ54208.1"/>
    <property type="molecule type" value="Genomic_DNA"/>
</dbReference>
<evidence type="ECO:0000313" key="8">
    <source>
        <dbReference type="EMBL" id="PTQ54208.1"/>
    </source>
</evidence>
<dbReference type="AlphaFoldDB" id="A0A132NBQ5"/>
<dbReference type="STRING" id="1484.SA87_02870"/>
<dbReference type="SUPFAM" id="SSF101116">
    <property type="entry name" value="Flagellar export chaperone FliS"/>
    <property type="match status" value="1"/>
</dbReference>
<keyword evidence="4 6" id="KW-1005">Bacterial flagellum biogenesis</keyword>
<reference evidence="8 10" key="2">
    <citation type="submission" date="2017-08" db="EMBL/GenBank/DDBJ databases">
        <title>Burning lignite coal seam in the remote Altai Mountains harbors a hydrogen-driven thermophilic microbial community.</title>
        <authorList>
            <person name="Kadnikov V.V."/>
            <person name="Mardanov A.V."/>
            <person name="Ivasenko D."/>
            <person name="Beletsky A.V."/>
            <person name="Karnachuk O.V."/>
            <person name="Ravin N.V."/>
        </authorList>
    </citation>
    <scope>NUCLEOTIDE SEQUENCE [LARGE SCALE GENOMIC DNA]</scope>
    <source>
        <strain evidence="8">AL33</strain>
    </source>
</reference>
<sequence>MYGGAMQYRMNQVLTAPPEELVLLLYDAAIKSGRQAVRAIAERDFAAANDRLIHMQEVLAALIRGLDLERPPARELYQLYDFMTRHLIAANLKKDAQNVQDVLALLEDLRETWAQAIRLARAEGAADRAAAPDDGRA</sequence>
<dbReference type="EMBL" id="JXBB01000055">
    <property type="protein sequence ID" value="OAR03590.1"/>
    <property type="molecule type" value="Genomic_DNA"/>
</dbReference>
<evidence type="ECO:0000256" key="4">
    <source>
        <dbReference type="ARBA" id="ARBA00022795"/>
    </source>
</evidence>
<dbReference type="GO" id="GO:0044780">
    <property type="term" value="P:bacterial-type flagellum assembly"/>
    <property type="evidence" value="ECO:0007669"/>
    <property type="project" value="InterPro"/>
</dbReference>
<dbReference type="PIRSF" id="PIRSF039090">
    <property type="entry name" value="Flis"/>
    <property type="match status" value="1"/>
</dbReference>
<evidence type="ECO:0000256" key="2">
    <source>
        <dbReference type="ARBA" id="ARBA00008787"/>
    </source>
</evidence>
<dbReference type="GO" id="GO:0005829">
    <property type="term" value="C:cytosol"/>
    <property type="evidence" value="ECO:0007669"/>
    <property type="project" value="UniProtKB-SubCell"/>
</dbReference>
<keyword evidence="9" id="KW-1185">Reference proteome</keyword>
<dbReference type="PANTHER" id="PTHR34773">
    <property type="entry name" value="FLAGELLAR SECRETION CHAPERONE FLIS"/>
    <property type="match status" value="1"/>
</dbReference>
<dbReference type="GO" id="GO:0071973">
    <property type="term" value="P:bacterial-type flagellum-dependent cell motility"/>
    <property type="evidence" value="ECO:0007669"/>
    <property type="project" value="TreeGrafter"/>
</dbReference>
<gene>
    <name evidence="8" type="ORF">HSCHL_0487</name>
    <name evidence="7" type="ORF">SA87_02870</name>
</gene>
<dbReference type="InterPro" id="IPR003713">
    <property type="entry name" value="FliS"/>
</dbReference>
<keyword evidence="8" id="KW-0969">Cilium</keyword>
<evidence type="ECO:0000256" key="6">
    <source>
        <dbReference type="PIRNR" id="PIRNR039090"/>
    </source>
</evidence>
<reference evidence="7 9" key="1">
    <citation type="submission" date="2015-09" db="EMBL/GenBank/DDBJ databases">
        <title>Draft genome sequence of Hydrogenibacillus schlegelii DSM 2000.</title>
        <authorList>
            <person name="Hemp J."/>
        </authorList>
    </citation>
    <scope>NUCLEOTIDE SEQUENCE [LARGE SCALE GENOMIC DNA]</scope>
    <source>
        <strain evidence="7 9">MA 48</strain>
    </source>
</reference>
<comment type="subcellular location">
    <subcellularLocation>
        <location evidence="1 6">Cytoplasm</location>
        <location evidence="1 6">Cytosol</location>
    </subcellularLocation>
</comment>
<dbReference type="Gene3D" id="1.20.120.340">
    <property type="entry name" value="Flagellar protein FliS"/>
    <property type="match status" value="1"/>
</dbReference>
<dbReference type="Proteomes" id="UP000244180">
    <property type="component" value="Unassembled WGS sequence"/>
</dbReference>
<comment type="caution">
    <text evidence="8">The sequence shown here is derived from an EMBL/GenBank/DDBJ whole genome shotgun (WGS) entry which is preliminary data.</text>
</comment>
<dbReference type="InterPro" id="IPR036584">
    <property type="entry name" value="FliS_sf"/>
</dbReference>
<keyword evidence="8" id="KW-0282">Flagellum</keyword>
<proteinExistence type="inferred from homology"/>
<dbReference type="Pfam" id="PF02561">
    <property type="entry name" value="FliS"/>
    <property type="match status" value="1"/>
</dbReference>
<dbReference type="NCBIfam" id="TIGR00208">
    <property type="entry name" value="fliS"/>
    <property type="match status" value="1"/>
</dbReference>
<keyword evidence="3 6" id="KW-0963">Cytoplasm</keyword>
<name>A0A132NBQ5_HYDSH</name>
<keyword evidence="8" id="KW-0966">Cell projection</keyword>
<evidence type="ECO:0000256" key="3">
    <source>
        <dbReference type="ARBA" id="ARBA00022490"/>
    </source>
</evidence>
<dbReference type="CDD" id="cd16098">
    <property type="entry name" value="FliS"/>
    <property type="match status" value="1"/>
</dbReference>
<accession>A0A132NBQ5</accession>
<comment type="similarity">
    <text evidence="2 6">Belongs to the FliS family.</text>
</comment>
<dbReference type="PANTHER" id="PTHR34773:SF1">
    <property type="entry name" value="FLAGELLAR SECRETION CHAPERONE FLIS"/>
    <property type="match status" value="1"/>
</dbReference>